<evidence type="ECO:0000313" key="3">
    <source>
        <dbReference type="EMBL" id="MSD16102.1"/>
    </source>
</evidence>
<evidence type="ECO:0000259" key="2">
    <source>
        <dbReference type="SMART" id="SM00014"/>
    </source>
</evidence>
<comment type="caution">
    <text evidence="3">The sequence shown here is derived from an EMBL/GenBank/DDBJ whole genome shotgun (WGS) entry which is preliminary data.</text>
</comment>
<dbReference type="AlphaFoldDB" id="A0A844DYV1"/>
<dbReference type="SUPFAM" id="SSF48317">
    <property type="entry name" value="Acid phosphatase/Vanadium-dependent haloperoxidase"/>
    <property type="match status" value="1"/>
</dbReference>
<keyword evidence="1" id="KW-1133">Transmembrane helix</keyword>
<feature type="transmembrane region" description="Helical" evidence="1">
    <location>
        <begin position="151"/>
        <end position="168"/>
    </location>
</feature>
<name>A0A844DYV1_EUBRA</name>
<feature type="transmembrane region" description="Helical" evidence="1">
    <location>
        <begin position="58"/>
        <end position="75"/>
    </location>
</feature>
<dbReference type="EMBL" id="WKRA01000011">
    <property type="protein sequence ID" value="MSD16102.1"/>
    <property type="molecule type" value="Genomic_DNA"/>
</dbReference>
<dbReference type="SMART" id="SM00014">
    <property type="entry name" value="acidPPc"/>
    <property type="match status" value="1"/>
</dbReference>
<dbReference type="PANTHER" id="PTHR14969:SF13">
    <property type="entry name" value="AT30094P"/>
    <property type="match status" value="1"/>
</dbReference>
<accession>A0A844DYV1</accession>
<gene>
    <name evidence="3" type="ORF">GKE72_08440</name>
</gene>
<dbReference type="Gene3D" id="1.20.144.10">
    <property type="entry name" value="Phosphatidic acid phosphatase type 2/haloperoxidase"/>
    <property type="match status" value="1"/>
</dbReference>
<feature type="transmembrane region" description="Helical" evidence="1">
    <location>
        <begin position="34"/>
        <end position="52"/>
    </location>
</feature>
<keyword evidence="1" id="KW-0472">Membrane</keyword>
<dbReference type="InterPro" id="IPR036938">
    <property type="entry name" value="PAP2/HPO_sf"/>
</dbReference>
<dbReference type="PANTHER" id="PTHR14969">
    <property type="entry name" value="SPHINGOSINE-1-PHOSPHATE PHOSPHOHYDROLASE"/>
    <property type="match status" value="1"/>
</dbReference>
<sequence>MRECRMKQEFYDRLAAPFETSERKKNCLLRVNHILTDVVYLVYPALLFYLMVYRDSRFWRVLLVPAVTFVLVSLFRRKFNAPRPYEKWPVKPLIPKDTKGNSFPSRHVFSIYIIAMAAWYVCPPLGVILCVAGVFLAAARVIGRVHFVKDVVAGALIAVGCGILSFWVI</sequence>
<dbReference type="InterPro" id="IPR000326">
    <property type="entry name" value="PAP2/HPO"/>
</dbReference>
<evidence type="ECO:0000256" key="1">
    <source>
        <dbReference type="SAM" id="Phobius"/>
    </source>
</evidence>
<evidence type="ECO:0000313" key="4">
    <source>
        <dbReference type="Proteomes" id="UP000431304"/>
    </source>
</evidence>
<protein>
    <submittedName>
        <fullName evidence="3">Phosphatase PAP2 family protein</fullName>
    </submittedName>
</protein>
<dbReference type="CDD" id="cd01610">
    <property type="entry name" value="PAP2_like"/>
    <property type="match status" value="1"/>
</dbReference>
<feature type="transmembrane region" description="Helical" evidence="1">
    <location>
        <begin position="109"/>
        <end position="139"/>
    </location>
</feature>
<organism evidence="3 4">
    <name type="scientific">Eubacterium ramulus</name>
    <dbReference type="NCBI Taxonomy" id="39490"/>
    <lineage>
        <taxon>Bacteria</taxon>
        <taxon>Bacillati</taxon>
        <taxon>Bacillota</taxon>
        <taxon>Clostridia</taxon>
        <taxon>Eubacteriales</taxon>
        <taxon>Eubacteriaceae</taxon>
        <taxon>Eubacterium</taxon>
    </lineage>
</organism>
<reference evidence="3 4" key="1">
    <citation type="journal article" date="2019" name="Nat. Med.">
        <title>A library of human gut bacterial isolates paired with longitudinal multiomics data enables mechanistic microbiome research.</title>
        <authorList>
            <person name="Poyet M."/>
            <person name="Groussin M."/>
            <person name="Gibbons S.M."/>
            <person name="Avila-Pacheco J."/>
            <person name="Jiang X."/>
            <person name="Kearney S.M."/>
            <person name="Perrotta A.R."/>
            <person name="Berdy B."/>
            <person name="Zhao S."/>
            <person name="Lieberman T.D."/>
            <person name="Swanson P.K."/>
            <person name="Smith M."/>
            <person name="Roesemann S."/>
            <person name="Alexander J.E."/>
            <person name="Rich S.A."/>
            <person name="Livny J."/>
            <person name="Vlamakis H."/>
            <person name="Clish C."/>
            <person name="Bullock K."/>
            <person name="Deik A."/>
            <person name="Scott J."/>
            <person name="Pierce K.A."/>
            <person name="Xavier R.J."/>
            <person name="Alm E.J."/>
        </authorList>
    </citation>
    <scope>NUCLEOTIDE SEQUENCE [LARGE SCALE GENOMIC DNA]</scope>
    <source>
        <strain evidence="3 4">BIOML-A3</strain>
    </source>
</reference>
<feature type="domain" description="Phosphatidic acid phosphatase type 2/haloperoxidase" evidence="2">
    <location>
        <begin position="56"/>
        <end position="166"/>
    </location>
</feature>
<keyword evidence="1" id="KW-0812">Transmembrane</keyword>
<dbReference type="Pfam" id="PF01569">
    <property type="entry name" value="PAP2"/>
    <property type="match status" value="1"/>
</dbReference>
<proteinExistence type="predicted"/>
<dbReference type="Proteomes" id="UP000431304">
    <property type="component" value="Unassembled WGS sequence"/>
</dbReference>